<protein>
    <submittedName>
        <fullName evidence="1">Uncharacterized protein</fullName>
    </submittedName>
</protein>
<proteinExistence type="predicted"/>
<reference evidence="1 2" key="1">
    <citation type="submission" date="2022-06" db="EMBL/GenBank/DDBJ databases">
        <title>Ideonella sp. NS12-5 Genome sequencing and assembly.</title>
        <authorList>
            <person name="Jung Y."/>
        </authorList>
    </citation>
    <scope>NUCLEOTIDE SEQUENCE [LARGE SCALE GENOMIC DNA]</scope>
    <source>
        <strain evidence="1 2">NS12-5</strain>
    </source>
</reference>
<comment type="caution">
    <text evidence="1">The sequence shown here is derived from an EMBL/GenBank/DDBJ whole genome shotgun (WGS) entry which is preliminary data.</text>
</comment>
<name>A0ABT1BMX0_9BURK</name>
<accession>A0ABT1BMX0</accession>
<sequence>MFPHRTLLRAATPEQLQGLAHPDRGPRHLIARALRALALALARAARGVAPRPLARRPRGLPPPADLPLVEYHGQAGAPEGALYVNGEFIGRLEVDRL</sequence>
<dbReference type="RefSeq" id="WP_252769969.1">
    <property type="nucleotide sequence ID" value="NZ_JAMXMC010000006.1"/>
</dbReference>
<dbReference type="Proteomes" id="UP001204851">
    <property type="component" value="Unassembled WGS sequence"/>
</dbReference>
<organism evidence="1 2">
    <name type="scientific">Ideonella oryzae</name>
    <dbReference type="NCBI Taxonomy" id="2937441"/>
    <lineage>
        <taxon>Bacteria</taxon>
        <taxon>Pseudomonadati</taxon>
        <taxon>Pseudomonadota</taxon>
        <taxon>Betaproteobacteria</taxon>
        <taxon>Burkholderiales</taxon>
        <taxon>Sphaerotilaceae</taxon>
        <taxon>Ideonella</taxon>
    </lineage>
</organism>
<evidence type="ECO:0000313" key="1">
    <source>
        <dbReference type="EMBL" id="MCO5977473.1"/>
    </source>
</evidence>
<gene>
    <name evidence="1" type="ORF">M0L44_12195</name>
</gene>
<dbReference type="EMBL" id="JAMXMC010000006">
    <property type="protein sequence ID" value="MCO5977473.1"/>
    <property type="molecule type" value="Genomic_DNA"/>
</dbReference>
<evidence type="ECO:0000313" key="2">
    <source>
        <dbReference type="Proteomes" id="UP001204851"/>
    </source>
</evidence>
<keyword evidence="2" id="KW-1185">Reference proteome</keyword>